<dbReference type="VEuPathDB" id="CryptoDB:cubi_03544"/>
<proteinExistence type="predicted"/>
<dbReference type="Pfam" id="PF08698">
    <property type="entry name" value="Fcf2"/>
    <property type="match status" value="1"/>
</dbReference>
<keyword evidence="2" id="KW-0539">Nucleus</keyword>
<accession>A0A1J4MHK4</accession>
<dbReference type="RefSeq" id="XP_028875001.1">
    <property type="nucleotide sequence ID" value="XM_029020557.1"/>
</dbReference>
<dbReference type="EMBL" id="LRBP01000014">
    <property type="protein sequence ID" value="OII73746.1"/>
    <property type="molecule type" value="Genomic_DNA"/>
</dbReference>
<sequence>MIMHKLDKKAEFSSLTLPLGLNDVYLSSFESNGFDTQKPSGTIEIKKHELIDDGLSVIPAYKLESDLVCKFDNVEIGSKMRDKQSESSSWFNFPDYEKTEEDKYELLALQLRSSTGPGRFYKSEKLIKKNSFKFNFGVVIDNNKTRTGISSDSSTFRSNKKMSGTSLLHELINDSETQKWMNKKYFEIHKAKLKGAKKWYRKQVLRRNRY</sequence>
<reference evidence="4 5" key="1">
    <citation type="submission" date="2016-10" db="EMBL/GenBank/DDBJ databases">
        <title>Reductive evolution of mitochondrial metabolism and differential evolution of invasion-related proteins in Cryptosporidium.</title>
        <authorList>
            <person name="Liu S."/>
            <person name="Roellig D.M."/>
            <person name="Guo Y."/>
            <person name="Li N."/>
            <person name="Frace M.A."/>
            <person name="Tang K."/>
            <person name="Zhang L."/>
            <person name="Feng Y."/>
            <person name="Xiao L."/>
        </authorList>
    </citation>
    <scope>NUCLEOTIDE SEQUENCE [LARGE SCALE GENOMIC DNA]</scope>
    <source>
        <strain evidence="4">39726</strain>
    </source>
</reference>
<evidence type="ECO:0000256" key="2">
    <source>
        <dbReference type="ARBA" id="ARBA00023242"/>
    </source>
</evidence>
<keyword evidence="5" id="KW-1185">Reference proteome</keyword>
<dbReference type="GO" id="GO:0005730">
    <property type="term" value="C:nucleolus"/>
    <property type="evidence" value="ECO:0007669"/>
    <property type="project" value="UniProtKB-SubCell"/>
</dbReference>
<evidence type="ECO:0000259" key="3">
    <source>
        <dbReference type="Pfam" id="PF08698"/>
    </source>
</evidence>
<dbReference type="Proteomes" id="UP000186176">
    <property type="component" value="Unassembled WGS sequence"/>
</dbReference>
<evidence type="ECO:0000256" key="1">
    <source>
        <dbReference type="ARBA" id="ARBA00004604"/>
    </source>
</evidence>
<dbReference type="GO" id="GO:0003723">
    <property type="term" value="F:RNA binding"/>
    <property type="evidence" value="ECO:0007669"/>
    <property type="project" value="TreeGrafter"/>
</dbReference>
<dbReference type="PANTHER" id="PTHR21686">
    <property type="entry name" value="DEOXYNUCLEOTIDYLTRANSFERASE TERMINAL-INTERACTING PROTEIN 2"/>
    <property type="match status" value="1"/>
</dbReference>
<dbReference type="PANTHER" id="PTHR21686:SF12">
    <property type="entry name" value="DEOXYNUCLEOTIDYLTRANSFERASE TERMINAL-INTERACTING PROTEIN 2"/>
    <property type="match status" value="1"/>
</dbReference>
<dbReference type="InterPro" id="IPR014810">
    <property type="entry name" value="Fcf2_C"/>
</dbReference>
<comment type="subcellular location">
    <subcellularLocation>
        <location evidence="1">Nucleus</location>
        <location evidence="1">Nucleolus</location>
    </subcellularLocation>
</comment>
<name>A0A1J4MHK4_9CRYT</name>
<dbReference type="AlphaFoldDB" id="A0A1J4MHK4"/>
<dbReference type="InterPro" id="IPR039883">
    <property type="entry name" value="Fcf2/DNTTIP2"/>
</dbReference>
<evidence type="ECO:0000313" key="4">
    <source>
        <dbReference type="EMBL" id="OII73746.1"/>
    </source>
</evidence>
<protein>
    <recommendedName>
        <fullName evidence="3">Fcf2 pre-rRNA processing C-terminal domain-containing protein</fullName>
    </recommendedName>
</protein>
<feature type="domain" description="Fcf2 pre-rRNA processing C-terminal" evidence="3">
    <location>
        <begin position="83"/>
        <end position="184"/>
    </location>
</feature>
<organism evidence="4 5">
    <name type="scientific">Cryptosporidium ubiquitum</name>
    <dbReference type="NCBI Taxonomy" id="857276"/>
    <lineage>
        <taxon>Eukaryota</taxon>
        <taxon>Sar</taxon>
        <taxon>Alveolata</taxon>
        <taxon>Apicomplexa</taxon>
        <taxon>Conoidasida</taxon>
        <taxon>Coccidia</taxon>
        <taxon>Eucoccidiorida</taxon>
        <taxon>Eimeriorina</taxon>
        <taxon>Cryptosporidiidae</taxon>
        <taxon>Cryptosporidium</taxon>
    </lineage>
</organism>
<dbReference type="GO" id="GO:0006396">
    <property type="term" value="P:RNA processing"/>
    <property type="evidence" value="ECO:0007669"/>
    <property type="project" value="TreeGrafter"/>
</dbReference>
<gene>
    <name evidence="4" type="ORF">cubi_03544</name>
</gene>
<comment type="caution">
    <text evidence="4">The sequence shown here is derived from an EMBL/GenBank/DDBJ whole genome shotgun (WGS) entry which is preliminary data.</text>
</comment>
<evidence type="ECO:0000313" key="5">
    <source>
        <dbReference type="Proteomes" id="UP000186176"/>
    </source>
</evidence>
<dbReference type="GeneID" id="39980336"/>
<dbReference type="OrthoDB" id="427886at2759"/>